<keyword evidence="3" id="KW-0645">Protease</keyword>
<dbReference type="Pfam" id="PF00144">
    <property type="entry name" value="Beta-lactamase"/>
    <property type="match status" value="1"/>
</dbReference>
<dbReference type="EC" id="3.4.16.4" evidence="3"/>
<dbReference type="SUPFAM" id="SSF56601">
    <property type="entry name" value="beta-lactamase/transpeptidase-like"/>
    <property type="match status" value="1"/>
</dbReference>
<proteinExistence type="predicted"/>
<dbReference type="EMBL" id="JACHMX010000001">
    <property type="protein sequence ID" value="MBB5851166.1"/>
    <property type="molecule type" value="Genomic_DNA"/>
</dbReference>
<evidence type="ECO:0000256" key="1">
    <source>
        <dbReference type="SAM" id="SignalP"/>
    </source>
</evidence>
<dbReference type="PANTHER" id="PTHR46825">
    <property type="entry name" value="D-ALANYL-D-ALANINE-CARBOXYPEPTIDASE/ENDOPEPTIDASE AMPH"/>
    <property type="match status" value="1"/>
</dbReference>
<sequence>MKRTSVVIAALCAATLVSPAVASATPQLQRTLQRDADKLVADGSPGALVEVSTPGGGVKVRSGHGDLRIKTPVPWNAHFRIASFSKTFLSATMLQLVGEGRLSLEDKVDRWLPGVVSGNGNDGRAITVRQLLQHTSGLHDYLAELDLFTEEGFLRHRFDRLSASEAVKLAVGKPPEFAPGSSWGYSNTNYVLAGMVTEKVTGRDWQKEITDRIIRPLDLRETSHPYTSPFIPAPHARGYDRFVVEGSNPPRLGRRVDVTLMNPSAGGGADGSINSTTADGNKFLRALLGGEVLEPELLAEMKKTVPAPGLGAYGLGLMKLTSSCGDYWGHGGALPGYLTGNGVTEDGKRSVMVSLNTLTPYHPGAELPEGNPLAPVIDHALCGRG</sequence>
<dbReference type="InterPro" id="IPR050491">
    <property type="entry name" value="AmpC-like"/>
</dbReference>
<gene>
    <name evidence="3" type="ORF">HDA45_001253</name>
</gene>
<dbReference type="GO" id="GO:0009002">
    <property type="term" value="F:serine-type D-Ala-D-Ala carboxypeptidase activity"/>
    <property type="evidence" value="ECO:0007669"/>
    <property type="project" value="UniProtKB-EC"/>
</dbReference>
<keyword evidence="3" id="KW-0121">Carboxypeptidase</keyword>
<protein>
    <submittedName>
        <fullName evidence="3">D-alanyl-D-alanine carboxypeptidase</fullName>
        <ecNumber evidence="3">3.4.16.4</ecNumber>
    </submittedName>
</protein>
<feature type="domain" description="Beta-lactamase-related" evidence="2">
    <location>
        <begin position="36"/>
        <end position="365"/>
    </location>
</feature>
<dbReference type="RefSeq" id="WP_221471029.1">
    <property type="nucleotide sequence ID" value="NZ_JACHMX010000001.1"/>
</dbReference>
<evidence type="ECO:0000259" key="2">
    <source>
        <dbReference type="Pfam" id="PF00144"/>
    </source>
</evidence>
<reference evidence="3 4" key="1">
    <citation type="submission" date="2020-08" db="EMBL/GenBank/DDBJ databases">
        <title>Sequencing the genomes of 1000 actinobacteria strains.</title>
        <authorList>
            <person name="Klenk H.-P."/>
        </authorList>
    </citation>
    <scope>NUCLEOTIDE SEQUENCE [LARGE SCALE GENOMIC DNA]</scope>
    <source>
        <strain evidence="3 4">DSM 45272</strain>
    </source>
</reference>
<evidence type="ECO:0000313" key="3">
    <source>
        <dbReference type="EMBL" id="MBB5851166.1"/>
    </source>
</evidence>
<keyword evidence="3" id="KW-0378">Hydrolase</keyword>
<name>A0A841ATF6_9PSEU</name>
<dbReference type="PANTHER" id="PTHR46825:SF7">
    <property type="entry name" value="D-ALANYL-D-ALANINE CARBOXYPEPTIDASE"/>
    <property type="match status" value="1"/>
</dbReference>
<dbReference type="Gene3D" id="3.40.710.10">
    <property type="entry name" value="DD-peptidase/beta-lactamase superfamily"/>
    <property type="match status" value="1"/>
</dbReference>
<dbReference type="InterPro" id="IPR001466">
    <property type="entry name" value="Beta-lactam-related"/>
</dbReference>
<dbReference type="InterPro" id="IPR012338">
    <property type="entry name" value="Beta-lactam/transpept-like"/>
</dbReference>
<organism evidence="3 4">
    <name type="scientific">Amycolatopsis umgeniensis</name>
    <dbReference type="NCBI Taxonomy" id="336628"/>
    <lineage>
        <taxon>Bacteria</taxon>
        <taxon>Bacillati</taxon>
        <taxon>Actinomycetota</taxon>
        <taxon>Actinomycetes</taxon>
        <taxon>Pseudonocardiales</taxon>
        <taxon>Pseudonocardiaceae</taxon>
        <taxon>Amycolatopsis</taxon>
    </lineage>
</organism>
<keyword evidence="1" id="KW-0732">Signal</keyword>
<accession>A0A841ATF6</accession>
<dbReference type="AlphaFoldDB" id="A0A841ATF6"/>
<keyword evidence="4" id="KW-1185">Reference proteome</keyword>
<feature type="chain" id="PRO_5032320600" evidence="1">
    <location>
        <begin position="23"/>
        <end position="385"/>
    </location>
</feature>
<comment type="caution">
    <text evidence="3">The sequence shown here is derived from an EMBL/GenBank/DDBJ whole genome shotgun (WGS) entry which is preliminary data.</text>
</comment>
<dbReference type="Proteomes" id="UP000580861">
    <property type="component" value="Unassembled WGS sequence"/>
</dbReference>
<feature type="signal peptide" evidence="1">
    <location>
        <begin position="1"/>
        <end position="22"/>
    </location>
</feature>
<evidence type="ECO:0000313" key="4">
    <source>
        <dbReference type="Proteomes" id="UP000580861"/>
    </source>
</evidence>